<reference evidence="3 4" key="1">
    <citation type="submission" date="2019-03" db="EMBL/GenBank/DDBJ databases">
        <title>Genomic Encyclopedia of Type Strains, Phase IV (KMG-IV): sequencing the most valuable type-strain genomes for metagenomic binning, comparative biology and taxonomic classification.</title>
        <authorList>
            <person name="Goeker M."/>
        </authorList>
    </citation>
    <scope>NUCLEOTIDE SEQUENCE [LARGE SCALE GENOMIC DNA]</scope>
    <source>
        <strain evidence="3 4">DSM 44496</strain>
    </source>
</reference>
<dbReference type="InterPro" id="IPR013762">
    <property type="entry name" value="Integrase-like_cat_sf"/>
</dbReference>
<dbReference type="Proteomes" id="UP000295087">
    <property type="component" value="Unassembled WGS sequence"/>
</dbReference>
<dbReference type="InterPro" id="IPR011010">
    <property type="entry name" value="DNA_brk_join_enz"/>
</dbReference>
<proteinExistence type="predicted"/>
<dbReference type="AlphaFoldDB" id="A0A4R6PHV2"/>
<dbReference type="CDD" id="cd00397">
    <property type="entry name" value="DNA_BRE_C"/>
    <property type="match status" value="1"/>
</dbReference>
<dbReference type="GO" id="GO:0015074">
    <property type="term" value="P:DNA integration"/>
    <property type="evidence" value="ECO:0007669"/>
    <property type="project" value="InterPro"/>
</dbReference>
<evidence type="ECO:0000256" key="1">
    <source>
        <dbReference type="ARBA" id="ARBA00023172"/>
    </source>
</evidence>
<sequence length="125" mass="13491">MRYTPPRLSAALYVASGVGVGWAATFSARSGHRGYVALLKLDLGGLLSSSAARITGEKYCAAAEVDIEMHQLRHAGATELINSSIEFVRRRLGHASTETTQIYTSLADNIADDEIRGVRRRRSAG</sequence>
<keyword evidence="4" id="KW-1185">Reference proteome</keyword>
<dbReference type="GO" id="GO:0006310">
    <property type="term" value="P:DNA recombination"/>
    <property type="evidence" value="ECO:0007669"/>
    <property type="project" value="UniProtKB-KW"/>
</dbReference>
<dbReference type="InterPro" id="IPR002104">
    <property type="entry name" value="Integrase_catalytic"/>
</dbReference>
<dbReference type="Gene3D" id="1.10.443.10">
    <property type="entry name" value="Intergrase catalytic core"/>
    <property type="match status" value="1"/>
</dbReference>
<dbReference type="SUPFAM" id="SSF56349">
    <property type="entry name" value="DNA breaking-rejoining enzymes"/>
    <property type="match status" value="1"/>
</dbReference>
<evidence type="ECO:0000313" key="3">
    <source>
        <dbReference type="EMBL" id="TDP37657.1"/>
    </source>
</evidence>
<dbReference type="GO" id="GO:0003677">
    <property type="term" value="F:DNA binding"/>
    <property type="evidence" value="ECO:0007669"/>
    <property type="project" value="InterPro"/>
</dbReference>
<feature type="domain" description="Tyr recombinase" evidence="2">
    <location>
        <begin position="47"/>
        <end position="108"/>
    </location>
</feature>
<comment type="caution">
    <text evidence="3">The sequence shown here is derived from an EMBL/GenBank/DDBJ whole genome shotgun (WGS) entry which is preliminary data.</text>
</comment>
<evidence type="ECO:0000313" key="4">
    <source>
        <dbReference type="Proteomes" id="UP000295087"/>
    </source>
</evidence>
<dbReference type="EMBL" id="SNXK01000004">
    <property type="protein sequence ID" value="TDP37657.1"/>
    <property type="molecule type" value="Genomic_DNA"/>
</dbReference>
<dbReference type="RefSeq" id="WP_067499041.1">
    <property type="nucleotide sequence ID" value="NZ_SNXK01000004.1"/>
</dbReference>
<dbReference type="Pfam" id="PF00589">
    <property type="entry name" value="Phage_integrase"/>
    <property type="match status" value="1"/>
</dbReference>
<evidence type="ECO:0000259" key="2">
    <source>
        <dbReference type="Pfam" id="PF00589"/>
    </source>
</evidence>
<protein>
    <submittedName>
        <fullName evidence="3">Phage integrase family protein</fullName>
    </submittedName>
</protein>
<organism evidence="3 4">
    <name type="scientific">Nocardia ignorata</name>
    <dbReference type="NCBI Taxonomy" id="145285"/>
    <lineage>
        <taxon>Bacteria</taxon>
        <taxon>Bacillati</taxon>
        <taxon>Actinomycetota</taxon>
        <taxon>Actinomycetes</taxon>
        <taxon>Mycobacteriales</taxon>
        <taxon>Nocardiaceae</taxon>
        <taxon>Nocardia</taxon>
    </lineage>
</organism>
<keyword evidence="1" id="KW-0233">DNA recombination</keyword>
<gene>
    <name evidence="3" type="ORF">DFR75_1047</name>
</gene>
<name>A0A4R6PHV2_NOCIG</name>
<accession>A0A4R6PHV2</accession>